<gene>
    <name evidence="2" type="ORF">F5878DRAFT_55717</name>
</gene>
<dbReference type="Gene3D" id="1.20.120.1630">
    <property type="match status" value="1"/>
</dbReference>
<proteinExistence type="predicted"/>
<comment type="caution">
    <text evidence="2">The sequence shown here is derived from an EMBL/GenBank/DDBJ whole genome shotgun (WGS) entry which is preliminary data.</text>
</comment>
<keyword evidence="1" id="KW-0472">Membrane</keyword>
<dbReference type="Proteomes" id="UP001163846">
    <property type="component" value="Unassembled WGS sequence"/>
</dbReference>
<accession>A0AA38UGL3</accession>
<keyword evidence="1" id="KW-0812">Transmembrane</keyword>
<dbReference type="InterPro" id="IPR010721">
    <property type="entry name" value="UstE-like"/>
</dbReference>
<protein>
    <recommendedName>
        <fullName evidence="4">DUF1295-domain-containing protein</fullName>
    </recommendedName>
</protein>
<sequence>MDTPTSLSESPFAYPLSLCLFSTLATYIASVLTSNVSQVDRLWTFLPTIYTAYFALTPLWPKTPTTIGGIWIPIVPFVPANLEAQLPRDAAGSITFSHRALLLLTLITLWMCRLSYNTFRRGLFSLADEDYRWAVLRRQFDERFGPSGGKVVFQIVNLTFIAATQNVLLMALGWPAYLAVTQSKMDGNKFINTDYPLATWALGILFIEFTSDNQQFVYQTYKHTFLARVKENPESEAHAYALRTASAVAWPFASPIDYLKLSPADARRGFVTSGLWGFSRHPNFACEQTFWWLMCAVPVYAGSLGTVKAAIIGTPDNKAFSWDGITTAVAGFIEWLFNVIRASSPSHEHTFASSADRLVHFMPAIALSILFVSSTAYTEAISSSKYPVSYTAYQKRVAMFGSVPLLGLFPMLLPVMTFFGWRRSLEIVDEPVKVLLEYSSMKGLWWRFTTNDVEKKRVEGLVWGDPVAPEMKDVNGQ</sequence>
<dbReference type="AlphaFoldDB" id="A0AA38UGL3"/>
<name>A0AA38UGL3_9AGAR</name>
<evidence type="ECO:0000313" key="2">
    <source>
        <dbReference type="EMBL" id="KAJ3840689.1"/>
    </source>
</evidence>
<evidence type="ECO:0000256" key="1">
    <source>
        <dbReference type="SAM" id="Phobius"/>
    </source>
</evidence>
<evidence type="ECO:0008006" key="4">
    <source>
        <dbReference type="Google" id="ProtNLM"/>
    </source>
</evidence>
<reference evidence="2" key="1">
    <citation type="submission" date="2022-08" db="EMBL/GenBank/DDBJ databases">
        <authorList>
            <consortium name="DOE Joint Genome Institute"/>
            <person name="Min B."/>
            <person name="Riley R."/>
            <person name="Sierra-Patev S."/>
            <person name="Naranjo-Ortiz M."/>
            <person name="Looney B."/>
            <person name="Konkel Z."/>
            <person name="Slot J.C."/>
            <person name="Sakamoto Y."/>
            <person name="Steenwyk J.L."/>
            <person name="Rokas A."/>
            <person name="Carro J."/>
            <person name="Camarero S."/>
            <person name="Ferreira P."/>
            <person name="Molpeceres G."/>
            <person name="Ruiz-Duenas F.J."/>
            <person name="Serrano A."/>
            <person name="Henrissat B."/>
            <person name="Drula E."/>
            <person name="Hughes K.W."/>
            <person name="Mata J.L."/>
            <person name="Ishikawa N.K."/>
            <person name="Vargas-Isla R."/>
            <person name="Ushijima S."/>
            <person name="Smith C.A."/>
            <person name="Ahrendt S."/>
            <person name="Andreopoulos W."/>
            <person name="He G."/>
            <person name="Labutti K."/>
            <person name="Lipzen A."/>
            <person name="Ng V."/>
            <person name="Sandor L."/>
            <person name="Barry K."/>
            <person name="Martinez A.T."/>
            <person name="Xiao Y."/>
            <person name="Gibbons J.G."/>
            <person name="Terashima K."/>
            <person name="Hibbett D.S."/>
            <person name="Grigoriev I.V."/>
        </authorList>
    </citation>
    <scope>NUCLEOTIDE SEQUENCE</scope>
    <source>
        <strain evidence="2">TFB9207</strain>
    </source>
</reference>
<feature type="transmembrane region" description="Helical" evidence="1">
    <location>
        <begin position="397"/>
        <end position="421"/>
    </location>
</feature>
<keyword evidence="3" id="KW-1185">Reference proteome</keyword>
<feature type="transmembrane region" description="Helical" evidence="1">
    <location>
        <begin position="12"/>
        <end position="30"/>
    </location>
</feature>
<evidence type="ECO:0000313" key="3">
    <source>
        <dbReference type="Proteomes" id="UP001163846"/>
    </source>
</evidence>
<dbReference type="PANTHER" id="PTHR32251:SF23">
    <property type="entry name" value="3-OXO-5-ALPHA-STEROID 4-DEHYDROGENASE (DUF1295)"/>
    <property type="match status" value="1"/>
</dbReference>
<dbReference type="GO" id="GO:0016020">
    <property type="term" value="C:membrane"/>
    <property type="evidence" value="ECO:0007669"/>
    <property type="project" value="TreeGrafter"/>
</dbReference>
<feature type="transmembrane region" description="Helical" evidence="1">
    <location>
        <begin position="290"/>
        <end position="313"/>
    </location>
</feature>
<feature type="transmembrane region" description="Helical" evidence="1">
    <location>
        <begin position="358"/>
        <end position="377"/>
    </location>
</feature>
<feature type="transmembrane region" description="Helical" evidence="1">
    <location>
        <begin position="96"/>
        <end position="116"/>
    </location>
</feature>
<dbReference type="EMBL" id="MU806068">
    <property type="protein sequence ID" value="KAJ3840689.1"/>
    <property type="molecule type" value="Genomic_DNA"/>
</dbReference>
<dbReference type="PANTHER" id="PTHR32251">
    <property type="entry name" value="3-OXO-5-ALPHA-STEROID 4-DEHYDROGENASE"/>
    <property type="match status" value="1"/>
</dbReference>
<dbReference type="Pfam" id="PF06966">
    <property type="entry name" value="DUF1295"/>
    <property type="match status" value="1"/>
</dbReference>
<organism evidence="2 3">
    <name type="scientific">Lentinula raphanica</name>
    <dbReference type="NCBI Taxonomy" id="153919"/>
    <lineage>
        <taxon>Eukaryota</taxon>
        <taxon>Fungi</taxon>
        <taxon>Dikarya</taxon>
        <taxon>Basidiomycota</taxon>
        <taxon>Agaricomycotina</taxon>
        <taxon>Agaricomycetes</taxon>
        <taxon>Agaricomycetidae</taxon>
        <taxon>Agaricales</taxon>
        <taxon>Marasmiineae</taxon>
        <taxon>Omphalotaceae</taxon>
        <taxon>Lentinula</taxon>
    </lineage>
</organism>
<keyword evidence="1" id="KW-1133">Transmembrane helix</keyword>